<organism evidence="1 2">
    <name type="scientific">Mesorhizobium waimense</name>
    <dbReference type="NCBI Taxonomy" id="1300307"/>
    <lineage>
        <taxon>Bacteria</taxon>
        <taxon>Pseudomonadati</taxon>
        <taxon>Pseudomonadota</taxon>
        <taxon>Alphaproteobacteria</taxon>
        <taxon>Hyphomicrobiales</taxon>
        <taxon>Phyllobacteriaceae</taxon>
        <taxon>Mesorhizobium</taxon>
    </lineage>
</organism>
<reference evidence="1 2" key="1">
    <citation type="submission" date="2018-09" db="EMBL/GenBank/DDBJ databases">
        <title>Mesorhizobium carmichaelinearum sp. nov. isolated from Carmichaelinea spp. root nodules in New Zealand.</title>
        <authorList>
            <person name="De Meyer S.E."/>
        </authorList>
    </citation>
    <scope>NUCLEOTIDE SEQUENCE [LARGE SCALE GENOMIC DNA]</scope>
    <source>
        <strain evidence="1 2">ICMP19557</strain>
    </source>
</reference>
<comment type="caution">
    <text evidence="1">The sequence shown here is derived from an EMBL/GenBank/DDBJ whole genome shotgun (WGS) entry which is preliminary data.</text>
</comment>
<evidence type="ECO:0000313" key="2">
    <source>
        <dbReference type="Proteomes" id="UP000272706"/>
    </source>
</evidence>
<proteinExistence type="predicted"/>
<name>A0A3A5KXV8_9HYPH</name>
<dbReference type="Proteomes" id="UP000272706">
    <property type="component" value="Unassembled WGS sequence"/>
</dbReference>
<dbReference type="InterPro" id="IPR029066">
    <property type="entry name" value="PLP-binding_barrel"/>
</dbReference>
<dbReference type="AlphaFoldDB" id="A0A3A5KXV8"/>
<dbReference type="EMBL" id="QZWZ01000005">
    <property type="protein sequence ID" value="RJT40538.1"/>
    <property type="molecule type" value="Genomic_DNA"/>
</dbReference>
<dbReference type="Gene3D" id="3.20.20.10">
    <property type="entry name" value="Alanine racemase"/>
    <property type="match status" value="1"/>
</dbReference>
<dbReference type="SUPFAM" id="SSF51419">
    <property type="entry name" value="PLP-binding barrel"/>
    <property type="match status" value="1"/>
</dbReference>
<gene>
    <name evidence="1" type="ORF">D3227_08200</name>
</gene>
<dbReference type="PANTHER" id="PTHR28004">
    <property type="entry name" value="ZGC:162816-RELATED"/>
    <property type="match status" value="1"/>
</dbReference>
<accession>A0A3A5KXV8</accession>
<evidence type="ECO:0000313" key="1">
    <source>
        <dbReference type="EMBL" id="RJT40538.1"/>
    </source>
</evidence>
<sequence length="191" mass="20031">MSENTPVPPLVVHENFLLDDRIRGVPPGTSGLHSSLVGEQRWHPADGRMSLPLLTLDESAFATNRDMFLRYAREQGVAIAPHAKTPMAPDLARSLVEAGAWGTTVADIRQATVMLRAGLTRLIIANEVGGAGGASRLAALAGAWPNAELHVFADSVAAVNALAGAWRANAALAPLRVLVELGAGLSLIHIS</sequence>
<dbReference type="InterPro" id="IPR051466">
    <property type="entry name" value="D-amino_acid_metab_enzyme"/>
</dbReference>
<keyword evidence="2" id="KW-1185">Reference proteome</keyword>
<dbReference type="PANTHER" id="PTHR28004:SF8">
    <property type="entry name" value="D-SERINE DEAMINASE"/>
    <property type="match status" value="1"/>
</dbReference>
<protein>
    <submittedName>
        <fullName evidence="1">Amino acid deaminase</fullName>
    </submittedName>
</protein>
<feature type="non-terminal residue" evidence="1">
    <location>
        <position position="191"/>
    </location>
</feature>